<feature type="compositionally biased region" description="Basic and acidic residues" evidence="2">
    <location>
        <begin position="107"/>
        <end position="118"/>
    </location>
</feature>
<evidence type="ECO:0000256" key="2">
    <source>
        <dbReference type="SAM" id="MobiDB-lite"/>
    </source>
</evidence>
<dbReference type="GeneID" id="9620272"/>
<dbReference type="OrthoDB" id="552019at2759"/>
<reference evidence="3 4" key="1">
    <citation type="journal article" date="2010" name="Science">
        <title>Genomic analysis of organismal complexity in the multicellular green alga Volvox carteri.</title>
        <authorList>
            <person name="Prochnik S.E."/>
            <person name="Umen J."/>
            <person name="Nedelcu A.M."/>
            <person name="Hallmann A."/>
            <person name="Miller S.M."/>
            <person name="Nishii I."/>
            <person name="Ferris P."/>
            <person name="Kuo A."/>
            <person name="Mitros T."/>
            <person name="Fritz-Laylin L.K."/>
            <person name="Hellsten U."/>
            <person name="Chapman J."/>
            <person name="Simakov O."/>
            <person name="Rensing S.A."/>
            <person name="Terry A."/>
            <person name="Pangilinan J."/>
            <person name="Kapitonov V."/>
            <person name="Jurka J."/>
            <person name="Salamov A."/>
            <person name="Shapiro H."/>
            <person name="Schmutz J."/>
            <person name="Grimwood J."/>
            <person name="Lindquist E."/>
            <person name="Lucas S."/>
            <person name="Grigoriev I.V."/>
            <person name="Schmitt R."/>
            <person name="Kirk D."/>
            <person name="Rokhsar D.S."/>
        </authorList>
    </citation>
    <scope>NUCLEOTIDE SEQUENCE [LARGE SCALE GENOMIC DNA]</scope>
    <source>
        <strain evidence="4">f. Nagariensis / Eve</strain>
    </source>
</reference>
<keyword evidence="4" id="KW-1185">Reference proteome</keyword>
<feature type="compositionally biased region" description="Polar residues" evidence="2">
    <location>
        <begin position="90"/>
        <end position="102"/>
    </location>
</feature>
<evidence type="ECO:0000256" key="1">
    <source>
        <dbReference type="SAM" id="Coils"/>
    </source>
</evidence>
<name>D8TLM2_VOLCA</name>
<protein>
    <submittedName>
        <fullName evidence="3">Uncharacterized protein</fullName>
    </submittedName>
</protein>
<organism evidence="4">
    <name type="scientific">Volvox carteri f. nagariensis</name>
    <dbReference type="NCBI Taxonomy" id="3068"/>
    <lineage>
        <taxon>Eukaryota</taxon>
        <taxon>Viridiplantae</taxon>
        <taxon>Chlorophyta</taxon>
        <taxon>core chlorophytes</taxon>
        <taxon>Chlorophyceae</taxon>
        <taxon>CS clade</taxon>
        <taxon>Chlamydomonadales</taxon>
        <taxon>Volvocaceae</taxon>
        <taxon>Volvox</taxon>
    </lineage>
</organism>
<keyword evidence="1" id="KW-0175">Coiled coil</keyword>
<dbReference type="AlphaFoldDB" id="D8TLM2"/>
<feature type="compositionally biased region" description="Low complexity" evidence="2">
    <location>
        <begin position="532"/>
        <end position="546"/>
    </location>
</feature>
<dbReference type="RefSeq" id="XP_002947309.1">
    <property type="nucleotide sequence ID" value="XM_002947263.1"/>
</dbReference>
<evidence type="ECO:0000313" key="3">
    <source>
        <dbReference type="EMBL" id="EFJ51899.1"/>
    </source>
</evidence>
<feature type="compositionally biased region" description="Low complexity" evidence="2">
    <location>
        <begin position="565"/>
        <end position="574"/>
    </location>
</feature>
<feature type="compositionally biased region" description="Acidic residues" evidence="2">
    <location>
        <begin position="122"/>
        <end position="134"/>
    </location>
</feature>
<dbReference type="InParanoid" id="D8TLM2"/>
<feature type="region of interest" description="Disordered" evidence="2">
    <location>
        <begin position="521"/>
        <end position="574"/>
    </location>
</feature>
<dbReference type="eggNOG" id="ENOG502R336">
    <property type="taxonomic scope" value="Eukaryota"/>
</dbReference>
<accession>D8TLM2</accession>
<dbReference type="Proteomes" id="UP000001058">
    <property type="component" value="Unassembled WGS sequence"/>
</dbReference>
<feature type="compositionally biased region" description="Low complexity" evidence="2">
    <location>
        <begin position="23"/>
        <end position="44"/>
    </location>
</feature>
<dbReference type="EMBL" id="GL378326">
    <property type="protein sequence ID" value="EFJ51899.1"/>
    <property type="molecule type" value="Genomic_DNA"/>
</dbReference>
<evidence type="ECO:0000313" key="4">
    <source>
        <dbReference type="Proteomes" id="UP000001058"/>
    </source>
</evidence>
<gene>
    <name evidence="3" type="ORF">VOLCADRAFT_116364</name>
</gene>
<feature type="coiled-coil region" evidence="1">
    <location>
        <begin position="249"/>
        <end position="327"/>
    </location>
</feature>
<proteinExistence type="predicted"/>
<sequence>MSAMLNYGPSPFSCPCGTDNGRCSRASWPRAAAAPAAPVSQRARGTGRPVTAAKATTDGGGGDRSSSSTADVGGTSPHLEQAALGADGGPQNTARTDTTLGTSAGKEAPEGQKKRDAVQSEYVEEYETVYETETEERGGGAGPDARLAGRPSATAAPGGPAVAVAEAAAAPLATALGVGSTAAEVATLPAREAAVQHQASLTAPLAVVPPTPAPLPYAAASGFPPGAAVFLGGSSVGGWALAAALLLAIRMSRQRADEERLDLQALQDRQAEGRQLGTELRSRRKAYLEEERRRLEEEAAKRVSEARARQEEEARLAAERQRQWQEEVAREAQRMQAAVTAAAAMTGTSSKPYESAAAAVEGAAELAATAGTAPAAVAGDDEDLVAGELRHWARMAHLQLLASCRQLVCQLAPLLGPGENLEQEFQCRISRQVPPAVLPPEVVAASAAVVLPPAVAPSLRHAAAAAISGQLQLAVDVIDGIIAREEEAAAAGRDGAANGAALPPLAVAALLYAEVMEAAGYAPSPPPPTSPPAAEDTASSTASATADSKEEERSEGAGVGGVGDGTALAGAASTSSTGSLERLARYQLSERARGAPPDSLMVTTQLLRLVLPGGPRHSVYGIMEKLAENNMSTAVRQAMQIRRQRTALEAQAVAVLQQQRGGTALSGRGGALVVGPGGEAEAARGALVPVPERLWATRNVANNLMRFGEPLQVGEAVGMLEEAVSLARRHYGDRHPGQLAVLLDYLDALAAEAAVQSKIAVQDAPSSSTRAAARALEVEGGGGSPGVAARRARAAEELLEVVQVLCERYQRSPDPLSCVLLLEAAVAEVTPALRATSLPGRGGDDGPTGGSATFAVEAVGSGLYGGAGGVRQEA</sequence>
<dbReference type="KEGG" id="vcn:VOLCADRAFT_116364"/>
<feature type="region of interest" description="Disordered" evidence="2">
    <location>
        <begin position="18"/>
        <end position="158"/>
    </location>
</feature>